<dbReference type="EMBL" id="BAABME010010077">
    <property type="protein sequence ID" value="GAA0176334.1"/>
    <property type="molecule type" value="Genomic_DNA"/>
</dbReference>
<dbReference type="InterPro" id="IPR001214">
    <property type="entry name" value="SET_dom"/>
</dbReference>
<evidence type="ECO:0000259" key="5">
    <source>
        <dbReference type="PROSITE" id="PS50868"/>
    </source>
</evidence>
<comment type="caution">
    <text evidence="6">The sequence shown here is derived from an EMBL/GenBank/DDBJ whole genome shotgun (WGS) entry which is preliminary data.</text>
</comment>
<dbReference type="PANTHER" id="PTHR46450:SF1">
    <property type="entry name" value="INACTIVE HISTONE-LYSINE N-METHYLTRANSFERASE SUVR1-RELATED"/>
    <property type="match status" value="1"/>
</dbReference>
<dbReference type="Gene3D" id="2.170.270.10">
    <property type="entry name" value="SET domain"/>
    <property type="match status" value="1"/>
</dbReference>
<name>A0AAV3RKG1_LITER</name>
<evidence type="ECO:0000313" key="7">
    <source>
        <dbReference type="Proteomes" id="UP001454036"/>
    </source>
</evidence>
<feature type="domain" description="SET" evidence="4">
    <location>
        <begin position="1"/>
        <end position="130"/>
    </location>
</feature>
<dbReference type="Proteomes" id="UP001454036">
    <property type="component" value="Unassembled WGS sequence"/>
</dbReference>
<dbReference type="GO" id="GO:0032259">
    <property type="term" value="P:methylation"/>
    <property type="evidence" value="ECO:0007669"/>
    <property type="project" value="UniProtKB-KW"/>
</dbReference>
<dbReference type="PANTHER" id="PTHR46450">
    <property type="entry name" value="INACTIVE HISTONE-LYSINE N-METHYLTRANSFERASE SUVR1-RELATED"/>
    <property type="match status" value="1"/>
</dbReference>
<protein>
    <submittedName>
        <fullName evidence="6">Histone modifying enzyme</fullName>
    </submittedName>
</protein>
<proteinExistence type="predicted"/>
<dbReference type="GO" id="GO:0008168">
    <property type="term" value="F:methyltransferase activity"/>
    <property type="evidence" value="ECO:0007669"/>
    <property type="project" value="UniProtKB-KW"/>
</dbReference>
<dbReference type="AlphaFoldDB" id="A0AAV3RKG1"/>
<evidence type="ECO:0000259" key="4">
    <source>
        <dbReference type="PROSITE" id="PS50280"/>
    </source>
</evidence>
<evidence type="ECO:0000256" key="3">
    <source>
        <dbReference type="ARBA" id="ARBA00022691"/>
    </source>
</evidence>
<dbReference type="PROSITE" id="PS50868">
    <property type="entry name" value="POST_SET"/>
    <property type="match status" value="1"/>
</dbReference>
<sequence>MTEDGKGWGLHTLEDIPKGAFVCEYVGEVLTTAESFHRVEQRQRRGELLSYPLLLDADWGSGVALKDEKALCLDATEYGNIARFINHRCFDSNLIVIPVEIETPDHHYYHVAFFTSRKVKAMEELTWDYGIEFDDIDHPIKAFSCHCGSKYCRSIKRKRRKNLCFRHPFSIAWVCRTEFSDPSRWSRAEGSCNGASM</sequence>
<dbReference type="InterPro" id="IPR003616">
    <property type="entry name" value="Post-SET_dom"/>
</dbReference>
<dbReference type="PROSITE" id="PS50280">
    <property type="entry name" value="SET"/>
    <property type="match status" value="1"/>
</dbReference>
<organism evidence="6 7">
    <name type="scientific">Lithospermum erythrorhizon</name>
    <name type="common">Purple gromwell</name>
    <name type="synonym">Lithospermum officinale var. erythrorhizon</name>
    <dbReference type="NCBI Taxonomy" id="34254"/>
    <lineage>
        <taxon>Eukaryota</taxon>
        <taxon>Viridiplantae</taxon>
        <taxon>Streptophyta</taxon>
        <taxon>Embryophyta</taxon>
        <taxon>Tracheophyta</taxon>
        <taxon>Spermatophyta</taxon>
        <taxon>Magnoliopsida</taxon>
        <taxon>eudicotyledons</taxon>
        <taxon>Gunneridae</taxon>
        <taxon>Pentapetalae</taxon>
        <taxon>asterids</taxon>
        <taxon>lamiids</taxon>
        <taxon>Boraginales</taxon>
        <taxon>Boraginaceae</taxon>
        <taxon>Boraginoideae</taxon>
        <taxon>Lithospermeae</taxon>
        <taxon>Lithospermum</taxon>
    </lineage>
</organism>
<dbReference type="SMART" id="SM00317">
    <property type="entry name" value="SET"/>
    <property type="match status" value="1"/>
</dbReference>
<keyword evidence="7" id="KW-1185">Reference proteome</keyword>
<keyword evidence="3" id="KW-0949">S-adenosyl-L-methionine</keyword>
<dbReference type="SUPFAM" id="SSF82199">
    <property type="entry name" value="SET domain"/>
    <property type="match status" value="1"/>
</dbReference>
<evidence type="ECO:0000256" key="1">
    <source>
        <dbReference type="ARBA" id="ARBA00022603"/>
    </source>
</evidence>
<evidence type="ECO:0000313" key="6">
    <source>
        <dbReference type="EMBL" id="GAA0176334.1"/>
    </source>
</evidence>
<evidence type="ECO:0000256" key="2">
    <source>
        <dbReference type="ARBA" id="ARBA00022679"/>
    </source>
</evidence>
<dbReference type="InterPro" id="IPR046341">
    <property type="entry name" value="SET_dom_sf"/>
</dbReference>
<gene>
    <name evidence="6" type="ORF">LIER_29343</name>
</gene>
<keyword evidence="2" id="KW-0808">Transferase</keyword>
<feature type="domain" description="Post-SET" evidence="5">
    <location>
        <begin position="141"/>
        <end position="157"/>
    </location>
</feature>
<reference evidence="6 7" key="1">
    <citation type="submission" date="2024-01" db="EMBL/GenBank/DDBJ databases">
        <title>The complete chloroplast genome sequence of Lithospermum erythrorhizon: insights into the phylogenetic relationship among Boraginaceae species and the maternal lineages of purple gromwells.</title>
        <authorList>
            <person name="Okada T."/>
            <person name="Watanabe K."/>
        </authorList>
    </citation>
    <scope>NUCLEOTIDE SEQUENCE [LARGE SCALE GENOMIC DNA]</scope>
</reference>
<keyword evidence="1" id="KW-0489">Methyltransferase</keyword>
<accession>A0AAV3RKG1</accession>
<dbReference type="Pfam" id="PF00856">
    <property type="entry name" value="SET"/>
    <property type="match status" value="1"/>
</dbReference>